<dbReference type="GO" id="GO:0004197">
    <property type="term" value="F:cysteine-type endopeptidase activity"/>
    <property type="evidence" value="ECO:0007669"/>
    <property type="project" value="InterPro"/>
</dbReference>
<keyword evidence="5" id="KW-1185">Reference proteome</keyword>
<comment type="caution">
    <text evidence="4">The sequence shown here is derived from an EMBL/GenBank/DDBJ whole genome shotgun (WGS) entry which is preliminary data.</text>
</comment>
<name>A0A812JML1_9DINO</name>
<dbReference type="AlphaFoldDB" id="A0A812JML1"/>
<evidence type="ECO:0000313" key="4">
    <source>
        <dbReference type="EMBL" id="CAE7209927.1"/>
    </source>
</evidence>
<feature type="region of interest" description="Disordered" evidence="2">
    <location>
        <begin position="310"/>
        <end position="329"/>
    </location>
</feature>
<dbReference type="InterPro" id="IPR029030">
    <property type="entry name" value="Caspase-like_dom_sf"/>
</dbReference>
<accession>A0A812JML1</accession>
<dbReference type="SUPFAM" id="SSF52129">
    <property type="entry name" value="Caspase-like"/>
    <property type="match status" value="1"/>
</dbReference>
<dbReference type="GO" id="GO:0005737">
    <property type="term" value="C:cytoplasm"/>
    <property type="evidence" value="ECO:0007669"/>
    <property type="project" value="TreeGrafter"/>
</dbReference>
<dbReference type="InterPro" id="IPR011600">
    <property type="entry name" value="Pept_C14_caspase"/>
</dbReference>
<dbReference type="OrthoDB" id="3223806at2759"/>
<dbReference type="PANTHER" id="PTHR48104">
    <property type="entry name" value="METACASPASE-4"/>
    <property type="match status" value="1"/>
</dbReference>
<sequence>MELLRCAAQICCGESPAQPKPGVLGSTAAPVPSVAPPSQVTLTGRRKSLLVGINYFGTQNELHGCVSDVQRMLPLLDQLGFPSNAESRRVMVDTPDWPQQLHPTLANMRQGIAWLTQDAQPGDSLLFHYSGHGGRMPRTDGRSEFHETLCPVDMDAAGMLLDSELFETLVRPLPSGCRLTCILDSCHSGGVLDLPFIFVGTQENLASALAGEAAQMAMSKNWLQDWQAWKDSDDPAMLLSDVASMGMDLWGLWGKYNETRGANEQGFRTDEAENAGIAVGEVVAFTGCASEQTSADVGDVGSQFQPPVQRWGGVAQGHDVEASCEGTWR</sequence>
<evidence type="ECO:0000313" key="5">
    <source>
        <dbReference type="Proteomes" id="UP000604046"/>
    </source>
</evidence>
<reference evidence="4" key="1">
    <citation type="submission" date="2021-02" db="EMBL/GenBank/DDBJ databases">
        <authorList>
            <person name="Dougan E. K."/>
            <person name="Rhodes N."/>
            <person name="Thang M."/>
            <person name="Chan C."/>
        </authorList>
    </citation>
    <scope>NUCLEOTIDE SEQUENCE</scope>
</reference>
<dbReference type="EMBL" id="CAJNDS010000476">
    <property type="protein sequence ID" value="CAE7209927.1"/>
    <property type="molecule type" value="Genomic_DNA"/>
</dbReference>
<evidence type="ECO:0000259" key="3">
    <source>
        <dbReference type="Pfam" id="PF00656"/>
    </source>
</evidence>
<dbReference type="Pfam" id="PF00656">
    <property type="entry name" value="Peptidase_C14"/>
    <property type="match status" value="1"/>
</dbReference>
<dbReference type="PANTHER" id="PTHR48104:SF30">
    <property type="entry name" value="METACASPASE-1"/>
    <property type="match status" value="1"/>
</dbReference>
<feature type="domain" description="Peptidase C14 caspase" evidence="3">
    <location>
        <begin position="45"/>
        <end position="304"/>
    </location>
</feature>
<proteinExistence type="inferred from homology"/>
<dbReference type="Gene3D" id="3.40.50.12660">
    <property type="match status" value="1"/>
</dbReference>
<comment type="similarity">
    <text evidence="1">Belongs to the peptidase C14B family.</text>
</comment>
<organism evidence="4 5">
    <name type="scientific">Symbiodinium natans</name>
    <dbReference type="NCBI Taxonomy" id="878477"/>
    <lineage>
        <taxon>Eukaryota</taxon>
        <taxon>Sar</taxon>
        <taxon>Alveolata</taxon>
        <taxon>Dinophyceae</taxon>
        <taxon>Suessiales</taxon>
        <taxon>Symbiodiniaceae</taxon>
        <taxon>Symbiodinium</taxon>
    </lineage>
</organism>
<protein>
    <submittedName>
        <fullName evidence="4">Pca1 protein</fullName>
    </submittedName>
</protein>
<evidence type="ECO:0000256" key="2">
    <source>
        <dbReference type="SAM" id="MobiDB-lite"/>
    </source>
</evidence>
<dbReference type="GO" id="GO:0006508">
    <property type="term" value="P:proteolysis"/>
    <property type="evidence" value="ECO:0007669"/>
    <property type="project" value="InterPro"/>
</dbReference>
<dbReference type="InterPro" id="IPR050452">
    <property type="entry name" value="Metacaspase"/>
</dbReference>
<gene>
    <name evidence="4" type="primary">pca1</name>
    <name evidence="4" type="ORF">SNAT2548_LOCUS6959</name>
</gene>
<evidence type="ECO:0000256" key="1">
    <source>
        <dbReference type="ARBA" id="ARBA00009005"/>
    </source>
</evidence>
<dbReference type="Proteomes" id="UP000604046">
    <property type="component" value="Unassembled WGS sequence"/>
</dbReference>